<dbReference type="Proteomes" id="UP000076925">
    <property type="component" value="Unassembled WGS sequence"/>
</dbReference>
<dbReference type="RefSeq" id="WP_026134374.1">
    <property type="nucleotide sequence ID" value="NZ_KQ976354.1"/>
</dbReference>
<keyword evidence="2" id="KW-1185">Reference proteome</keyword>
<gene>
    <name evidence="1" type="ORF">WA1_30480</name>
</gene>
<dbReference type="SUPFAM" id="SSF47598">
    <property type="entry name" value="Ribbon-helix-helix"/>
    <property type="match status" value="1"/>
</dbReference>
<dbReference type="STRING" id="128403.WA1_30480"/>
<organism evidence="1 2">
    <name type="scientific">Scytonema hofmannii PCC 7110</name>
    <dbReference type="NCBI Taxonomy" id="128403"/>
    <lineage>
        <taxon>Bacteria</taxon>
        <taxon>Bacillati</taxon>
        <taxon>Cyanobacteriota</taxon>
        <taxon>Cyanophyceae</taxon>
        <taxon>Nostocales</taxon>
        <taxon>Scytonemataceae</taxon>
        <taxon>Scytonema</taxon>
    </lineage>
</organism>
<evidence type="ECO:0008006" key="3">
    <source>
        <dbReference type="Google" id="ProtNLM"/>
    </source>
</evidence>
<dbReference type="EMBL" id="ANNX02000033">
    <property type="protein sequence ID" value="KYC39667.1"/>
    <property type="molecule type" value="Genomic_DNA"/>
</dbReference>
<reference evidence="1 2" key="1">
    <citation type="journal article" date="2013" name="Genome Biol. Evol.">
        <title>Genomes of Stigonematalean cyanobacteria (subsection V) and the evolution of oxygenic photosynthesis from prokaryotes to plastids.</title>
        <authorList>
            <person name="Dagan T."/>
            <person name="Roettger M."/>
            <person name="Stucken K."/>
            <person name="Landan G."/>
            <person name="Koch R."/>
            <person name="Major P."/>
            <person name="Gould S.B."/>
            <person name="Goremykin V.V."/>
            <person name="Rippka R."/>
            <person name="Tandeau de Marsac N."/>
            <person name="Gugger M."/>
            <person name="Lockhart P.J."/>
            <person name="Allen J.F."/>
            <person name="Brune I."/>
            <person name="Maus I."/>
            <person name="Puhler A."/>
            <person name="Martin W.F."/>
        </authorList>
    </citation>
    <scope>NUCLEOTIDE SEQUENCE [LARGE SCALE GENOMIC DNA]</scope>
    <source>
        <strain evidence="1 2">PCC 7110</strain>
    </source>
</reference>
<comment type="caution">
    <text evidence="1">The sequence shown here is derived from an EMBL/GenBank/DDBJ whole genome shotgun (WGS) entry which is preliminary data.</text>
</comment>
<proteinExistence type="predicted"/>
<accession>A0A139X4N8</accession>
<protein>
    <recommendedName>
        <fullName evidence="3">CopG family transcriptional regulator</fullName>
    </recommendedName>
</protein>
<evidence type="ECO:0000313" key="1">
    <source>
        <dbReference type="EMBL" id="KYC39667.1"/>
    </source>
</evidence>
<dbReference type="OrthoDB" id="516757at2"/>
<name>A0A139X4N8_9CYAN</name>
<evidence type="ECO:0000313" key="2">
    <source>
        <dbReference type="Proteomes" id="UP000076925"/>
    </source>
</evidence>
<dbReference type="GO" id="GO:0006355">
    <property type="term" value="P:regulation of DNA-templated transcription"/>
    <property type="evidence" value="ECO:0007669"/>
    <property type="project" value="InterPro"/>
</dbReference>
<dbReference type="InterPro" id="IPR010985">
    <property type="entry name" value="Ribbon_hlx_hlx"/>
</dbReference>
<dbReference type="AlphaFoldDB" id="A0A139X4N8"/>
<sequence>MSSKKGIKGQKNIPILYDEVKERHTVVLTPTAWTKLKSMADARGISISEVIEDWVRETSD</sequence>